<sequence length="224" mass="23574">MEKQSLMAHNNLVRAGVMGGNDGILSVAGIIVGVAGAGQSLGAIMLSGFAGTLAGMVSMAMGEFVSVRSSHDAQEKARIGQEKALKENYDGEFNFVKEKYQADGISEELATQATEEMMKKDPLETTVRERHGFSLKSQVSAGGAALVSFVTFPTGAALPMAFMAFAPKDLRIAATFLAVLIALLFTGYMAAVVNGANRTKGAIRNLLAGILTMIVTYSIGLLFK</sequence>
<dbReference type="GO" id="GO:0012505">
    <property type="term" value="C:endomembrane system"/>
    <property type="evidence" value="ECO:0007669"/>
    <property type="project" value="UniProtKB-SubCell"/>
</dbReference>
<evidence type="ECO:0000313" key="7">
    <source>
        <dbReference type="Proteomes" id="UP000199376"/>
    </source>
</evidence>
<reference evidence="6 7" key="1">
    <citation type="submission" date="2016-10" db="EMBL/GenBank/DDBJ databases">
        <authorList>
            <person name="de Groot N.N."/>
        </authorList>
    </citation>
    <scope>NUCLEOTIDE SEQUENCE [LARGE SCALE GENOMIC DNA]</scope>
    <source>
        <strain evidence="6 7">DSM 19113</strain>
    </source>
</reference>
<keyword evidence="4 5" id="KW-0472">Membrane</keyword>
<feature type="transmembrane region" description="Helical" evidence="5">
    <location>
        <begin position="144"/>
        <end position="166"/>
    </location>
</feature>
<dbReference type="PANTHER" id="PTHR31851">
    <property type="entry name" value="FE(2+)/MN(2+) TRANSPORTER PCL1"/>
    <property type="match status" value="1"/>
</dbReference>
<keyword evidence="3 5" id="KW-1133">Transmembrane helix</keyword>
<organism evidence="6 7">
    <name type="scientific">Fructobacillus durionis</name>
    <dbReference type="NCBI Taxonomy" id="283737"/>
    <lineage>
        <taxon>Bacteria</taxon>
        <taxon>Bacillati</taxon>
        <taxon>Bacillota</taxon>
        <taxon>Bacilli</taxon>
        <taxon>Lactobacillales</taxon>
        <taxon>Lactobacillaceae</taxon>
        <taxon>Fructobacillus</taxon>
    </lineage>
</organism>
<keyword evidence="2 5" id="KW-0812">Transmembrane</keyword>
<evidence type="ECO:0000256" key="1">
    <source>
        <dbReference type="ARBA" id="ARBA00004127"/>
    </source>
</evidence>
<gene>
    <name evidence="6" type="ORF">SAMN05660453_0125</name>
</gene>
<feature type="transmembrane region" description="Helical" evidence="5">
    <location>
        <begin position="205"/>
        <end position="223"/>
    </location>
</feature>
<dbReference type="STRING" id="283737.SAMN05660453_0125"/>
<feature type="transmembrane region" description="Helical" evidence="5">
    <location>
        <begin position="12"/>
        <end position="35"/>
    </location>
</feature>
<dbReference type="Proteomes" id="UP000199376">
    <property type="component" value="Unassembled WGS sequence"/>
</dbReference>
<dbReference type="GO" id="GO:0005384">
    <property type="term" value="F:manganese ion transmembrane transporter activity"/>
    <property type="evidence" value="ECO:0007669"/>
    <property type="project" value="InterPro"/>
</dbReference>
<proteinExistence type="predicted"/>
<feature type="transmembrane region" description="Helical" evidence="5">
    <location>
        <begin position="41"/>
        <end position="61"/>
    </location>
</feature>
<name>A0A1I1DTK7_9LACO</name>
<dbReference type="AlphaFoldDB" id="A0A1I1DTK7"/>
<dbReference type="OrthoDB" id="188924at2"/>
<feature type="transmembrane region" description="Helical" evidence="5">
    <location>
        <begin position="172"/>
        <end position="193"/>
    </location>
</feature>
<keyword evidence="7" id="KW-1185">Reference proteome</keyword>
<dbReference type="Pfam" id="PF01988">
    <property type="entry name" value="VIT1"/>
    <property type="match status" value="1"/>
</dbReference>
<dbReference type="GO" id="GO:0030026">
    <property type="term" value="P:intracellular manganese ion homeostasis"/>
    <property type="evidence" value="ECO:0007669"/>
    <property type="project" value="InterPro"/>
</dbReference>
<evidence type="ECO:0000313" key="6">
    <source>
        <dbReference type="EMBL" id="SFB78221.1"/>
    </source>
</evidence>
<dbReference type="RefSeq" id="WP_091501041.1">
    <property type="nucleotide sequence ID" value="NZ_FOLI01000001.1"/>
</dbReference>
<comment type="subcellular location">
    <subcellularLocation>
        <location evidence="1">Endomembrane system</location>
        <topology evidence="1">Multi-pass membrane protein</topology>
    </subcellularLocation>
</comment>
<evidence type="ECO:0000256" key="2">
    <source>
        <dbReference type="ARBA" id="ARBA00022692"/>
    </source>
</evidence>
<evidence type="ECO:0000256" key="3">
    <source>
        <dbReference type="ARBA" id="ARBA00022989"/>
    </source>
</evidence>
<protein>
    <submittedName>
        <fullName evidence="6">Predicted Fe2+/Mn2+ transporter, VIT1/CCC1 family</fullName>
    </submittedName>
</protein>
<evidence type="ECO:0000256" key="5">
    <source>
        <dbReference type="SAM" id="Phobius"/>
    </source>
</evidence>
<dbReference type="CDD" id="cd02432">
    <property type="entry name" value="Nodulin-21_like_1"/>
    <property type="match status" value="1"/>
</dbReference>
<dbReference type="InterPro" id="IPR008217">
    <property type="entry name" value="Ccc1_fam"/>
</dbReference>
<accession>A0A1I1DTK7</accession>
<evidence type="ECO:0000256" key="4">
    <source>
        <dbReference type="ARBA" id="ARBA00023136"/>
    </source>
</evidence>
<dbReference type="EMBL" id="FOLI01000001">
    <property type="protein sequence ID" value="SFB78221.1"/>
    <property type="molecule type" value="Genomic_DNA"/>
</dbReference>